<dbReference type="GeneTree" id="ENSGT00390000004719"/>
<keyword evidence="1" id="KW-0812">Transmembrane</keyword>
<dbReference type="STRING" id="7868.ENSCMIP00000015914"/>
<organism evidence="2 3">
    <name type="scientific">Callorhinchus milii</name>
    <name type="common">Ghost shark</name>
    <dbReference type="NCBI Taxonomy" id="7868"/>
    <lineage>
        <taxon>Eukaryota</taxon>
        <taxon>Metazoa</taxon>
        <taxon>Chordata</taxon>
        <taxon>Craniata</taxon>
        <taxon>Vertebrata</taxon>
        <taxon>Chondrichthyes</taxon>
        <taxon>Holocephali</taxon>
        <taxon>Chimaeriformes</taxon>
        <taxon>Callorhinchidae</taxon>
        <taxon>Callorhinchus</taxon>
    </lineage>
</organism>
<dbReference type="RefSeq" id="XP_042192529.1">
    <property type="nucleotide sequence ID" value="XM_042336595.1"/>
</dbReference>
<reference evidence="3" key="1">
    <citation type="journal article" date="2006" name="Science">
        <title>Ancient noncoding elements conserved in the human genome.</title>
        <authorList>
            <person name="Venkatesh B."/>
            <person name="Kirkness E.F."/>
            <person name="Loh Y.H."/>
            <person name="Halpern A.L."/>
            <person name="Lee A.P."/>
            <person name="Johnson J."/>
            <person name="Dandona N."/>
            <person name="Viswanathan L.D."/>
            <person name="Tay A."/>
            <person name="Venter J.C."/>
            <person name="Strausberg R.L."/>
            <person name="Brenner S."/>
        </authorList>
    </citation>
    <scope>NUCLEOTIDE SEQUENCE [LARGE SCALE GENOMIC DNA]</scope>
</reference>
<dbReference type="Proteomes" id="UP000314986">
    <property type="component" value="Unassembled WGS sequence"/>
</dbReference>
<dbReference type="InParanoid" id="A0A4W3I4A8"/>
<sequence>MHSGTDHTSNRFASSIFDTRASLKKPPLLFYEADQQPMNLLATLEVKGERQFRWSGHIFAWRAKLGTLFLGVIILSLVMASYILTRDQQKLLLTPSPFQHSIVMNSQGFPGLVSADIKSETNRLASLFNHLERTAYSKSELLIETKDSKLKLMPRRLPKTDDLIKQEAHMFSIIPKTFLQNVKNPCWYGKYTGTASMDPYKNNAYFKHTRHFQTVFDYLRKIIWKHLQHRGDQHYRLRCLPYFYIIGQPKCGTTDLYNRLRLHPDISFSIVKEPHWWTRKRFGIIQPLNGYHDRYQIEDYLDLFDLASHQIQNHIANSTVEEQINSSMVIGEASASTMWDNNAWRNFYAPTADGEPPFLIQDFLHAVYPGAKLIVMLRDPVERLYSDYLYFISGNKSVEDFHDKVTESLEIFDNCLIHTSLRTCIYNCTVNSALPVRLQIGLYVVFLWDWFSVFNRDQFLILRLEEHAADLKHSMHKVFDFLNLGSLSEQEEAGIINKPASNTRRPKDKSLGPMLPETRMILEEFYGPFNEKLALLLDDNSFLWKK</sequence>
<dbReference type="OrthoDB" id="8068875at2759"/>
<keyword evidence="1" id="KW-1133">Transmembrane helix</keyword>
<evidence type="ECO:0000313" key="3">
    <source>
        <dbReference type="Proteomes" id="UP000314986"/>
    </source>
</evidence>
<dbReference type="Pfam" id="PF13469">
    <property type="entry name" value="Sulfotransfer_3"/>
    <property type="match status" value="1"/>
</dbReference>
<evidence type="ECO:0000256" key="1">
    <source>
        <dbReference type="SAM" id="Phobius"/>
    </source>
</evidence>
<dbReference type="OMA" id="HKQQVGC"/>
<dbReference type="Gene3D" id="3.40.50.300">
    <property type="entry name" value="P-loop containing nucleotide triphosphate hydrolases"/>
    <property type="match status" value="1"/>
</dbReference>
<keyword evidence="1" id="KW-0472">Membrane</keyword>
<dbReference type="GO" id="GO:0019319">
    <property type="term" value="P:hexose biosynthetic process"/>
    <property type="evidence" value="ECO:0007669"/>
    <property type="project" value="TreeGrafter"/>
</dbReference>
<dbReference type="SUPFAM" id="SSF52540">
    <property type="entry name" value="P-loop containing nucleoside triphosphate hydrolases"/>
    <property type="match status" value="1"/>
</dbReference>
<dbReference type="GeneID" id="103185442"/>
<reference evidence="2" key="4">
    <citation type="submission" date="2025-08" db="UniProtKB">
        <authorList>
            <consortium name="Ensembl"/>
        </authorList>
    </citation>
    <scope>IDENTIFICATION</scope>
</reference>
<gene>
    <name evidence="2" type="primary">chst15</name>
</gene>
<reference evidence="3" key="2">
    <citation type="journal article" date="2007" name="PLoS Biol.">
        <title>Survey sequencing and comparative analysis of the elephant shark (Callorhinchus milii) genome.</title>
        <authorList>
            <person name="Venkatesh B."/>
            <person name="Kirkness E.F."/>
            <person name="Loh Y.H."/>
            <person name="Halpern A.L."/>
            <person name="Lee A.P."/>
            <person name="Johnson J."/>
            <person name="Dandona N."/>
            <person name="Viswanathan L.D."/>
            <person name="Tay A."/>
            <person name="Venter J.C."/>
            <person name="Strausberg R.L."/>
            <person name="Brenner S."/>
        </authorList>
    </citation>
    <scope>NUCLEOTIDE SEQUENCE [LARGE SCALE GENOMIC DNA]</scope>
</reference>
<dbReference type="InterPro" id="IPR052654">
    <property type="entry name" value="CS_Sulfotransferase"/>
</dbReference>
<name>A0A4W3I4A8_CALMI</name>
<reference evidence="2" key="5">
    <citation type="submission" date="2025-09" db="UniProtKB">
        <authorList>
            <consortium name="Ensembl"/>
        </authorList>
    </citation>
    <scope>IDENTIFICATION</scope>
</reference>
<keyword evidence="3" id="KW-1185">Reference proteome</keyword>
<dbReference type="Ensembl" id="ENSCMIT00000016236.1">
    <property type="protein sequence ID" value="ENSCMIP00000015914.1"/>
    <property type="gene ID" value="ENSCMIG00000007713.1"/>
</dbReference>
<evidence type="ECO:0000313" key="2">
    <source>
        <dbReference type="Ensembl" id="ENSCMIP00000015914.1"/>
    </source>
</evidence>
<dbReference type="PANTHER" id="PTHR15723:SF0">
    <property type="entry name" value="CARBOHYDRATE SULFOTRANSFERASE 15"/>
    <property type="match status" value="1"/>
</dbReference>
<dbReference type="AlphaFoldDB" id="A0A4W3I4A8"/>
<accession>A0A4W3I4A8</accession>
<dbReference type="GO" id="GO:0050659">
    <property type="term" value="F:N-acetylgalactosamine 4-sulfate 6-O-sulfotransferase activity"/>
    <property type="evidence" value="ECO:0007669"/>
    <property type="project" value="TreeGrafter"/>
</dbReference>
<proteinExistence type="predicted"/>
<dbReference type="PANTHER" id="PTHR15723">
    <property type="entry name" value="CARBOHYDRATE SULFOTRANSFERASE 15"/>
    <property type="match status" value="1"/>
</dbReference>
<dbReference type="InterPro" id="IPR027417">
    <property type="entry name" value="P-loop_NTPase"/>
</dbReference>
<feature type="transmembrane region" description="Helical" evidence="1">
    <location>
        <begin position="65"/>
        <end position="84"/>
    </location>
</feature>
<protein>
    <submittedName>
        <fullName evidence="2">Carbohydrate sulfotransferase 15</fullName>
    </submittedName>
</protein>
<reference evidence="3" key="3">
    <citation type="journal article" date="2014" name="Nature">
        <title>Elephant shark genome provides unique insights into gnathostome evolution.</title>
        <authorList>
            <consortium name="International Elephant Shark Genome Sequencing Consortium"/>
            <person name="Venkatesh B."/>
            <person name="Lee A.P."/>
            <person name="Ravi V."/>
            <person name="Maurya A.K."/>
            <person name="Lian M.M."/>
            <person name="Swann J.B."/>
            <person name="Ohta Y."/>
            <person name="Flajnik M.F."/>
            <person name="Sutoh Y."/>
            <person name="Kasahara M."/>
            <person name="Hoon S."/>
            <person name="Gangu V."/>
            <person name="Roy S.W."/>
            <person name="Irimia M."/>
            <person name="Korzh V."/>
            <person name="Kondrychyn I."/>
            <person name="Lim Z.W."/>
            <person name="Tay B.H."/>
            <person name="Tohari S."/>
            <person name="Kong K.W."/>
            <person name="Ho S."/>
            <person name="Lorente-Galdos B."/>
            <person name="Quilez J."/>
            <person name="Marques-Bonet T."/>
            <person name="Raney B.J."/>
            <person name="Ingham P.W."/>
            <person name="Tay A."/>
            <person name="Hillier L.W."/>
            <person name="Minx P."/>
            <person name="Boehm T."/>
            <person name="Wilson R.K."/>
            <person name="Brenner S."/>
            <person name="Warren W.C."/>
        </authorList>
    </citation>
    <scope>NUCLEOTIDE SEQUENCE [LARGE SCALE GENOMIC DNA]</scope>
</reference>